<organism evidence="1 2">
    <name type="scientific">Pedobacter xixiisoli</name>
    <dbReference type="NCBI Taxonomy" id="1476464"/>
    <lineage>
        <taxon>Bacteria</taxon>
        <taxon>Pseudomonadati</taxon>
        <taxon>Bacteroidota</taxon>
        <taxon>Sphingobacteriia</taxon>
        <taxon>Sphingobacteriales</taxon>
        <taxon>Sphingobacteriaceae</taxon>
        <taxon>Pedobacter</taxon>
    </lineage>
</organism>
<gene>
    <name evidence="1" type="ORF">SAMN06297358_0564</name>
</gene>
<sequence>MKKRKEVPIEIPLEFRVACKLLNLEIGVVLQRFIDHVSVYCFLGGGPLDGFSEATSVITDLNLEQLPTENGNGKSAETGAINTAFSLPALKVLRQLVALGTSNVGSEQQRHQRSISLVEKLYGYRKEYQSSPEQLFLEDGACLVFGKDLRIICELYAVDAISYLQYFMSCISLAEFRAQVALKRQLESMPQLFVFDYISRNRDERSKIIPLTEAIDLYITELQKLNARHFIVRDLKKRTECYRDFFLSHYYNILKEKGNHYGNAN</sequence>
<evidence type="ECO:0000313" key="1">
    <source>
        <dbReference type="EMBL" id="SOD12238.1"/>
    </source>
</evidence>
<dbReference type="Proteomes" id="UP000219281">
    <property type="component" value="Unassembled WGS sequence"/>
</dbReference>
<keyword evidence="2" id="KW-1185">Reference proteome</keyword>
<evidence type="ECO:0000313" key="2">
    <source>
        <dbReference type="Proteomes" id="UP000219281"/>
    </source>
</evidence>
<dbReference type="EMBL" id="OCMT01000001">
    <property type="protein sequence ID" value="SOD12238.1"/>
    <property type="molecule type" value="Genomic_DNA"/>
</dbReference>
<reference evidence="2" key="1">
    <citation type="submission" date="2017-09" db="EMBL/GenBank/DDBJ databases">
        <authorList>
            <person name="Varghese N."/>
            <person name="Submissions S."/>
        </authorList>
    </citation>
    <scope>NUCLEOTIDE SEQUENCE [LARGE SCALE GENOMIC DNA]</scope>
    <source>
        <strain evidence="2">CGMCC 1.12803</strain>
    </source>
</reference>
<dbReference type="RefSeq" id="WP_097128428.1">
    <property type="nucleotide sequence ID" value="NZ_OCMT01000001.1"/>
</dbReference>
<proteinExistence type="predicted"/>
<protein>
    <submittedName>
        <fullName evidence="1">Uncharacterized protein</fullName>
    </submittedName>
</protein>
<dbReference type="AlphaFoldDB" id="A0A285ZRH6"/>
<name>A0A285ZRH6_9SPHI</name>
<dbReference type="OrthoDB" id="748379at2"/>
<accession>A0A285ZRH6</accession>